<dbReference type="InterPro" id="IPR053287">
    <property type="entry name" value="PP2C-like_domain"/>
</dbReference>
<dbReference type="PANTHER" id="PTHR21586">
    <property type="entry name" value="TIPA"/>
    <property type="match status" value="1"/>
</dbReference>
<dbReference type="OrthoDB" id="2556847at2759"/>
<reference evidence="3 4" key="2">
    <citation type="submission" date="2018-11" db="EMBL/GenBank/DDBJ databases">
        <authorList>
            <consortium name="Pathogen Informatics"/>
        </authorList>
    </citation>
    <scope>NUCLEOTIDE SEQUENCE [LARGE SCALE GENOMIC DNA]</scope>
</reference>
<dbReference type="SUPFAM" id="SSF81606">
    <property type="entry name" value="PP2C-like"/>
    <property type="match status" value="1"/>
</dbReference>
<organism evidence="5">
    <name type="scientific">Anisakis simplex</name>
    <name type="common">Herring worm</name>
    <dbReference type="NCBI Taxonomy" id="6269"/>
    <lineage>
        <taxon>Eukaryota</taxon>
        <taxon>Metazoa</taxon>
        <taxon>Ecdysozoa</taxon>
        <taxon>Nematoda</taxon>
        <taxon>Chromadorea</taxon>
        <taxon>Rhabditida</taxon>
        <taxon>Spirurina</taxon>
        <taxon>Ascaridomorpha</taxon>
        <taxon>Ascaridoidea</taxon>
        <taxon>Anisakidae</taxon>
        <taxon>Anisakis</taxon>
        <taxon>Anisakis simplex complex</taxon>
    </lineage>
</organism>
<dbReference type="Proteomes" id="UP000267096">
    <property type="component" value="Unassembled WGS sequence"/>
</dbReference>
<dbReference type="PANTHER" id="PTHR21586:SF0">
    <property type="entry name" value="PP2C-LIKE DOMAIN-CONTAINING PROTEIN CG9801"/>
    <property type="match status" value="1"/>
</dbReference>
<evidence type="ECO:0000259" key="2">
    <source>
        <dbReference type="Pfam" id="PF13672"/>
    </source>
</evidence>
<proteinExistence type="predicted"/>
<dbReference type="EMBL" id="UYRR01004331">
    <property type="protein sequence ID" value="VDK20974.1"/>
    <property type="molecule type" value="Genomic_DNA"/>
</dbReference>
<dbReference type="WBParaSite" id="ASIM_0000313801-mRNA-1">
    <property type="protein sequence ID" value="ASIM_0000313801-mRNA-1"/>
    <property type="gene ID" value="ASIM_0000313801"/>
</dbReference>
<dbReference type="InterPro" id="IPR001932">
    <property type="entry name" value="PPM-type_phosphatase-like_dom"/>
</dbReference>
<dbReference type="AlphaFoldDB" id="A0A0M3J6F2"/>
<protein>
    <submittedName>
        <fullName evidence="5">PPM-type phosphatase domain-containing protein</fullName>
    </submittedName>
</protein>
<evidence type="ECO:0000313" key="5">
    <source>
        <dbReference type="WBParaSite" id="ASIM_0000313801-mRNA-1"/>
    </source>
</evidence>
<keyword evidence="4" id="KW-1185">Reference proteome</keyword>
<name>A0A0M3J6F2_ANISI</name>
<feature type="region of interest" description="Disordered" evidence="1">
    <location>
        <begin position="19"/>
        <end position="45"/>
    </location>
</feature>
<feature type="domain" description="PPM-type phosphatase" evidence="2">
    <location>
        <begin position="104"/>
        <end position="229"/>
    </location>
</feature>
<reference evidence="5" key="1">
    <citation type="submission" date="2017-02" db="UniProtKB">
        <authorList>
            <consortium name="WormBaseParasite"/>
        </authorList>
    </citation>
    <scope>IDENTIFICATION</scope>
</reference>
<evidence type="ECO:0000313" key="4">
    <source>
        <dbReference type="Proteomes" id="UP000267096"/>
    </source>
</evidence>
<evidence type="ECO:0000256" key="1">
    <source>
        <dbReference type="SAM" id="MobiDB-lite"/>
    </source>
</evidence>
<dbReference type="Pfam" id="PF13672">
    <property type="entry name" value="PP2C_2"/>
    <property type="match status" value="1"/>
</dbReference>
<dbReference type="Gene3D" id="3.60.40.10">
    <property type="entry name" value="PPM-type phosphatase domain"/>
    <property type="match status" value="1"/>
</dbReference>
<gene>
    <name evidence="3" type="ORF">ASIM_LOCUS2984</name>
</gene>
<accession>A0A0M3J6F2</accession>
<feature type="compositionally biased region" description="Basic and acidic residues" evidence="1">
    <location>
        <begin position="30"/>
        <end position="39"/>
    </location>
</feature>
<evidence type="ECO:0000313" key="3">
    <source>
        <dbReference type="EMBL" id="VDK20974.1"/>
    </source>
</evidence>
<dbReference type="InterPro" id="IPR036457">
    <property type="entry name" value="PPM-type-like_dom_sf"/>
</dbReference>
<sequence length="236" mass="25409">MANLDDELSLSFDGESLDEWTGSMSSSRGNELHTSDLAKSKLQPSSSGLIGSCSSLMGPCPTPPGFETPRSDTDRYDWTAFDEERCFGISVSLYERNPITGQNAGNPIADVFGVVARDNNVIMALADGVNWGEGSRLAARCAVRGAIDHLNYHIFADQCKTTTEVFHTLLGAFHSAHALILQEGGLLTTLCVAVAVQLKHSDTWVLCCCNVGDSLCFVYNPVAGVREVSDLSWICP</sequence>